<comment type="catalytic activity">
    <reaction evidence="7">
        <text>L-cysteinyl-[protein] + hexadecanoyl-CoA = S-hexadecanoyl-L-cysteinyl-[protein] + CoA</text>
        <dbReference type="Rhea" id="RHEA:36683"/>
        <dbReference type="Rhea" id="RHEA-COMP:10131"/>
        <dbReference type="Rhea" id="RHEA-COMP:11032"/>
        <dbReference type="ChEBI" id="CHEBI:29950"/>
        <dbReference type="ChEBI" id="CHEBI:57287"/>
        <dbReference type="ChEBI" id="CHEBI:57379"/>
        <dbReference type="ChEBI" id="CHEBI:74151"/>
        <dbReference type="EC" id="2.3.1.225"/>
    </reaction>
</comment>
<evidence type="ECO:0000259" key="9">
    <source>
        <dbReference type="Pfam" id="PF01529"/>
    </source>
</evidence>
<keyword evidence="6 7" id="KW-0012">Acyltransferase</keyword>
<keyword evidence="3 7" id="KW-0812">Transmembrane</keyword>
<reference evidence="10" key="1">
    <citation type="submission" date="2021-09" db="EMBL/GenBank/DDBJ databases">
        <authorList>
            <consortium name="AG Swart"/>
            <person name="Singh M."/>
            <person name="Singh A."/>
            <person name="Seah K."/>
            <person name="Emmerich C."/>
        </authorList>
    </citation>
    <scope>NUCLEOTIDE SEQUENCE</scope>
    <source>
        <strain evidence="10">ATCC30299</strain>
    </source>
</reference>
<dbReference type="AlphaFoldDB" id="A0AAU9IMG2"/>
<proteinExistence type="inferred from homology"/>
<sequence>MPRTTPFTCSKFLGNFFVIFVFLVLSFIYSSVLKVFGPYYKERSTFPILAIFHFTTFMFIWSFFKTMLTDPGIVPPLWGFYMGDSETKRRRYCLMCHVFKPDRCHHCSACNRCVLNMDHHCPWINNCVGFFNRKYFILLLIYALLTLYVVAISMFQPIYEKVRTIIEKRDIHAYSEGFIIAAYTLDCLLTMILTMFFKFHLKLVFSNGTTIETMDKNAIGKGASYNKGVKRNFEQVFGRNPWLWLLPITGESGKPIGDGVVWVESYQNLEEEAPGNEAEQQRFSPTLNDNKIPQDEAKGVAAKVLMSPPLRKINDSLEEDSRARELNKYARPTVKRIQSIPKEMSTGADSYPSSSRMEVVNAGQKIDSGRPIGKQFHETMSSPEI</sequence>
<comment type="subcellular location">
    <subcellularLocation>
        <location evidence="1">Membrane</location>
        <topology evidence="1">Multi-pass membrane protein</topology>
    </subcellularLocation>
</comment>
<keyword evidence="5 7" id="KW-0472">Membrane</keyword>
<dbReference type="Proteomes" id="UP001162131">
    <property type="component" value="Unassembled WGS sequence"/>
</dbReference>
<comment type="caution">
    <text evidence="10">The sequence shown here is derived from an EMBL/GenBank/DDBJ whole genome shotgun (WGS) entry which is preliminary data.</text>
</comment>
<evidence type="ECO:0000256" key="1">
    <source>
        <dbReference type="ARBA" id="ARBA00004141"/>
    </source>
</evidence>
<feature type="transmembrane region" description="Helical" evidence="7">
    <location>
        <begin position="44"/>
        <end position="64"/>
    </location>
</feature>
<evidence type="ECO:0000256" key="5">
    <source>
        <dbReference type="ARBA" id="ARBA00023136"/>
    </source>
</evidence>
<evidence type="ECO:0000313" key="11">
    <source>
        <dbReference type="Proteomes" id="UP001162131"/>
    </source>
</evidence>
<keyword evidence="2 7" id="KW-0808">Transferase</keyword>
<evidence type="ECO:0000313" key="10">
    <source>
        <dbReference type="EMBL" id="CAG9314392.1"/>
    </source>
</evidence>
<comment type="similarity">
    <text evidence="7">Belongs to the DHHC palmitoyltransferase family.</text>
</comment>
<feature type="transmembrane region" description="Helical" evidence="7">
    <location>
        <begin position="178"/>
        <end position="197"/>
    </location>
</feature>
<evidence type="ECO:0000256" key="2">
    <source>
        <dbReference type="ARBA" id="ARBA00022679"/>
    </source>
</evidence>
<dbReference type="PROSITE" id="PS50216">
    <property type="entry name" value="DHHC"/>
    <property type="match status" value="1"/>
</dbReference>
<evidence type="ECO:0000256" key="4">
    <source>
        <dbReference type="ARBA" id="ARBA00022989"/>
    </source>
</evidence>
<feature type="transmembrane region" description="Helical" evidence="7">
    <location>
        <begin position="12"/>
        <end position="32"/>
    </location>
</feature>
<dbReference type="EC" id="2.3.1.225" evidence="7"/>
<comment type="domain">
    <text evidence="7">The DHHC domain is required for palmitoyltransferase activity.</text>
</comment>
<dbReference type="GO" id="GO:0019706">
    <property type="term" value="F:protein-cysteine S-palmitoyltransferase activity"/>
    <property type="evidence" value="ECO:0007669"/>
    <property type="project" value="UniProtKB-EC"/>
</dbReference>
<dbReference type="EMBL" id="CAJZBQ010000012">
    <property type="protein sequence ID" value="CAG9314392.1"/>
    <property type="molecule type" value="Genomic_DNA"/>
</dbReference>
<feature type="region of interest" description="Disordered" evidence="8">
    <location>
        <begin position="364"/>
        <end position="385"/>
    </location>
</feature>
<keyword evidence="4 7" id="KW-1133">Transmembrane helix</keyword>
<gene>
    <name evidence="10" type="ORF">BSTOLATCC_MIC11399</name>
</gene>
<dbReference type="PANTHER" id="PTHR12246">
    <property type="entry name" value="PALMITOYLTRANSFERASE ZDHHC16"/>
    <property type="match status" value="1"/>
</dbReference>
<dbReference type="Pfam" id="PF01529">
    <property type="entry name" value="DHHC"/>
    <property type="match status" value="1"/>
</dbReference>
<dbReference type="InterPro" id="IPR039859">
    <property type="entry name" value="PFA4/ZDH16/20/ERF2-like"/>
</dbReference>
<organism evidence="10 11">
    <name type="scientific">Blepharisma stoltei</name>
    <dbReference type="NCBI Taxonomy" id="1481888"/>
    <lineage>
        <taxon>Eukaryota</taxon>
        <taxon>Sar</taxon>
        <taxon>Alveolata</taxon>
        <taxon>Ciliophora</taxon>
        <taxon>Postciliodesmatophora</taxon>
        <taxon>Heterotrichea</taxon>
        <taxon>Heterotrichida</taxon>
        <taxon>Blepharismidae</taxon>
        <taxon>Blepharisma</taxon>
    </lineage>
</organism>
<dbReference type="InterPro" id="IPR001594">
    <property type="entry name" value="Palmitoyltrfase_DHHC"/>
</dbReference>
<feature type="transmembrane region" description="Helical" evidence="7">
    <location>
        <begin position="135"/>
        <end position="158"/>
    </location>
</feature>
<name>A0AAU9IMG2_9CILI</name>
<evidence type="ECO:0000256" key="8">
    <source>
        <dbReference type="SAM" id="MobiDB-lite"/>
    </source>
</evidence>
<keyword evidence="11" id="KW-1185">Reference proteome</keyword>
<evidence type="ECO:0000256" key="6">
    <source>
        <dbReference type="ARBA" id="ARBA00023315"/>
    </source>
</evidence>
<feature type="domain" description="Palmitoyltransferase DHHC" evidence="9">
    <location>
        <begin position="87"/>
        <end position="216"/>
    </location>
</feature>
<accession>A0AAU9IMG2</accession>
<evidence type="ECO:0000256" key="7">
    <source>
        <dbReference type="RuleBase" id="RU079119"/>
    </source>
</evidence>
<evidence type="ECO:0000256" key="3">
    <source>
        <dbReference type="ARBA" id="ARBA00022692"/>
    </source>
</evidence>
<dbReference type="GO" id="GO:0016020">
    <property type="term" value="C:membrane"/>
    <property type="evidence" value="ECO:0007669"/>
    <property type="project" value="UniProtKB-SubCell"/>
</dbReference>
<protein>
    <recommendedName>
        <fullName evidence="7">Palmitoyltransferase</fullName>
        <ecNumber evidence="7">2.3.1.225</ecNumber>
    </recommendedName>
</protein>